<dbReference type="InterPro" id="IPR036188">
    <property type="entry name" value="FAD/NAD-bd_sf"/>
</dbReference>
<protein>
    <submittedName>
        <fullName evidence="1">Amine oxidase</fullName>
    </submittedName>
</protein>
<dbReference type="Pfam" id="PF13450">
    <property type="entry name" value="NAD_binding_8"/>
    <property type="match status" value="1"/>
</dbReference>
<dbReference type="PANTHER" id="PTHR43563">
    <property type="entry name" value="AMINE OXIDASE"/>
    <property type="match status" value="1"/>
</dbReference>
<dbReference type="InterPro" id="IPR050703">
    <property type="entry name" value="Flavin_MAO"/>
</dbReference>
<dbReference type="AlphaFoldDB" id="A0A7C3ZIG8"/>
<sequence length="769" mass="87885">MTEQRKKKIAILGGGMGSMVTAFELTTQPNWQDLYDITVYQLGWRLGGKGASGRNMTAHQSYQPDYRVQEHGFHIFFGFYGNTFRLMKECYDALENEAGIFPGIENAFQPQSFIVFEDQDKHGRWVPWNLHFPYFANQYPWPDNDVEVGSPWDYIGKTLEFMLQKHSESSVLESVSEEKRQVTAAAEPMHPDLLARLAHGLEMVGEERISSWEKLTLKSDREILNLAYKFAVSVAQNIDNAAGMAEGDRSSGNHEALLGLLDYFMKLARHQFEDALHNLEGKLEGAFLDAMRILIICNLGYAIIRGILVNTIFNWQSFNDLDQQDFRNWIADNGGWPETVNSVLVEVMYDLLLAFPGGVATRDNGQLGAAATVRWIWRMIFTYKGAIMWKMNAGMGDTIFTPFYTELKNRGVKFEFFHRVTNLSLNSEKNGIATIEMGRQVNLKNPEAGYEPLITVKDLLCWPSAPLYDQIVEGEQLQAQQIDLESFWTPWQDVGTVSLNYGEDFDIVVLGISIGALPFICQELIDAKIEWQQMVKYVQTVPTQGGQLWLKPTLQGLGWEQDSPVLGTYVEPLDTYADMTHLIERENWPVNNAPQNIAYFTGVMEDPGIPAPSNYDFPAQQQQKISQQAIDWLNSNTGGLWPKATTKENPNGLDWNLLVDLEEEQGEQRFYSQFWRINITPSERYVLSIPQSYQFRLRPDTSRWDDRPRGFQNLYLTGDWVDNSFNSGCIEATTIAGMQAARVLLQQQFGQQYHRQQIIGEYDNWPKPQ</sequence>
<dbReference type="GO" id="GO:0016491">
    <property type="term" value="F:oxidoreductase activity"/>
    <property type="evidence" value="ECO:0007669"/>
    <property type="project" value="UniProtKB-ARBA"/>
</dbReference>
<organism evidence="1">
    <name type="scientific">Planktothricoides sp. SpSt-374</name>
    <dbReference type="NCBI Taxonomy" id="2282167"/>
    <lineage>
        <taxon>Bacteria</taxon>
        <taxon>Bacillati</taxon>
        <taxon>Cyanobacteriota</taxon>
        <taxon>Cyanophyceae</taxon>
        <taxon>Oscillatoriophycideae</taxon>
        <taxon>Oscillatoriales</taxon>
        <taxon>Oscillatoriaceae</taxon>
        <taxon>Planktothricoides</taxon>
    </lineage>
</organism>
<gene>
    <name evidence="1" type="ORF">ENR15_04790</name>
</gene>
<dbReference type="EMBL" id="DSPX01000043">
    <property type="protein sequence ID" value="HGF99982.1"/>
    <property type="molecule type" value="Genomic_DNA"/>
</dbReference>
<evidence type="ECO:0000313" key="1">
    <source>
        <dbReference type="EMBL" id="HGF99982.1"/>
    </source>
</evidence>
<name>A0A7C3ZIG8_9CYAN</name>
<dbReference type="PANTHER" id="PTHR43563:SF1">
    <property type="entry name" value="AMINE OXIDASE [FLAVIN-CONTAINING] B"/>
    <property type="match status" value="1"/>
</dbReference>
<dbReference type="SUPFAM" id="SSF51905">
    <property type="entry name" value="FAD/NAD(P)-binding domain"/>
    <property type="match status" value="1"/>
</dbReference>
<proteinExistence type="predicted"/>
<accession>A0A7C3ZIG8</accession>
<reference evidence="1" key="1">
    <citation type="journal article" date="2020" name="mSystems">
        <title>Genome- and Community-Level Interaction Insights into Carbon Utilization and Element Cycling Functions of Hydrothermarchaeota in Hydrothermal Sediment.</title>
        <authorList>
            <person name="Zhou Z."/>
            <person name="Liu Y."/>
            <person name="Xu W."/>
            <person name="Pan J."/>
            <person name="Luo Z.H."/>
            <person name="Li M."/>
        </authorList>
    </citation>
    <scope>NUCLEOTIDE SEQUENCE [LARGE SCALE GENOMIC DNA]</scope>
    <source>
        <strain evidence="1">SpSt-374</strain>
    </source>
</reference>
<comment type="caution">
    <text evidence="1">The sequence shown here is derived from an EMBL/GenBank/DDBJ whole genome shotgun (WGS) entry which is preliminary data.</text>
</comment>
<dbReference type="Gene3D" id="3.50.50.60">
    <property type="entry name" value="FAD/NAD(P)-binding domain"/>
    <property type="match status" value="1"/>
</dbReference>